<name>A0A2V3WB38_9BACI</name>
<evidence type="ECO:0000313" key="2">
    <source>
        <dbReference type="Proteomes" id="UP000247978"/>
    </source>
</evidence>
<sequence>MFKKQIVSYIAILLFGFVLLIGCSKSEESSNDVEGSGTSSDGAKVLNVAPDAWMEEKLHLDEAINYFEDKYPDVTVNLKPYPDKDALSTFALKWSKGETDVDIVLTDGLANAVQFLKQDLLIDFDDTNFFEGDTAKDNFVGNTLSYANVNDTQFAIPISLETYAVNINTEMFEEAEYVDAEGNILVPETWEEIYEYAKKLKGDGKEVTSIQWGPNAASMMLATKIAADGTYEKDGVLSYDTPKMREILEIWKKGVDDGVFSVETFTNKDAGRNAYNSGQMAMVLETGAHAAEAVSFIGEGKTDVIPIPGSDINGSRAFTAGILVPKASEEQELAIQFIQEALMNPDIQVAVAEEWGKLPVMKAGFEKIDADWKETLVEIIEISQTAPYYSEYTVIEKNMPMHLQKYLMGDIDLDTFITILEEEIDGIDKDI</sequence>
<reference evidence="1 2" key="1">
    <citation type="submission" date="2018-05" db="EMBL/GenBank/DDBJ databases">
        <title>Genomic Encyclopedia of Type Strains, Phase IV (KMG-IV): sequencing the most valuable type-strain genomes for metagenomic binning, comparative biology and taxonomic classification.</title>
        <authorList>
            <person name="Goeker M."/>
        </authorList>
    </citation>
    <scope>NUCLEOTIDE SEQUENCE [LARGE SCALE GENOMIC DNA]</scope>
    <source>
        <strain evidence="1 2">DSM 28556</strain>
    </source>
</reference>
<organism evidence="1 2">
    <name type="scientific">Pseudogracilibacillus auburnensis</name>
    <dbReference type="NCBI Taxonomy" id="1494959"/>
    <lineage>
        <taxon>Bacteria</taxon>
        <taxon>Bacillati</taxon>
        <taxon>Bacillota</taxon>
        <taxon>Bacilli</taxon>
        <taxon>Bacillales</taxon>
        <taxon>Bacillaceae</taxon>
        <taxon>Pseudogracilibacillus</taxon>
    </lineage>
</organism>
<dbReference type="Pfam" id="PF13416">
    <property type="entry name" value="SBP_bac_8"/>
    <property type="match status" value="1"/>
</dbReference>
<dbReference type="SUPFAM" id="SSF53850">
    <property type="entry name" value="Periplasmic binding protein-like II"/>
    <property type="match status" value="1"/>
</dbReference>
<dbReference type="Proteomes" id="UP000247978">
    <property type="component" value="Unassembled WGS sequence"/>
</dbReference>
<dbReference type="InterPro" id="IPR050490">
    <property type="entry name" value="Bact_solute-bd_prot1"/>
</dbReference>
<accession>A0A2V3WB38</accession>
<dbReference type="PANTHER" id="PTHR43649">
    <property type="entry name" value="ARABINOSE-BINDING PROTEIN-RELATED"/>
    <property type="match status" value="1"/>
</dbReference>
<keyword evidence="2" id="KW-1185">Reference proteome</keyword>
<evidence type="ECO:0000313" key="1">
    <source>
        <dbReference type="EMBL" id="PXW89365.1"/>
    </source>
</evidence>
<gene>
    <name evidence="1" type="ORF">DFR56_102142</name>
</gene>
<dbReference type="PROSITE" id="PS51257">
    <property type="entry name" value="PROKAR_LIPOPROTEIN"/>
    <property type="match status" value="1"/>
</dbReference>
<proteinExistence type="predicted"/>
<dbReference type="OrthoDB" id="9782846at2"/>
<dbReference type="PANTHER" id="PTHR43649:SF12">
    <property type="entry name" value="DIACETYLCHITOBIOSE BINDING PROTEIN DASA"/>
    <property type="match status" value="1"/>
</dbReference>
<dbReference type="InterPro" id="IPR006059">
    <property type="entry name" value="SBP"/>
</dbReference>
<comment type="caution">
    <text evidence="1">The sequence shown here is derived from an EMBL/GenBank/DDBJ whole genome shotgun (WGS) entry which is preliminary data.</text>
</comment>
<protein>
    <submittedName>
        <fullName evidence="1">ABC-type glycerol-3-phosphate transport system substrate-binding protein</fullName>
    </submittedName>
</protein>
<dbReference type="AlphaFoldDB" id="A0A2V3WB38"/>
<dbReference type="EMBL" id="QJJQ01000002">
    <property type="protein sequence ID" value="PXW89365.1"/>
    <property type="molecule type" value="Genomic_DNA"/>
</dbReference>
<dbReference type="RefSeq" id="WP_110394095.1">
    <property type="nucleotide sequence ID" value="NZ_JADIJL010000001.1"/>
</dbReference>
<dbReference type="Gene3D" id="3.40.190.10">
    <property type="entry name" value="Periplasmic binding protein-like II"/>
    <property type="match status" value="1"/>
</dbReference>